<name>A0A7X0VF36_9BACL</name>
<evidence type="ECO:0000259" key="2">
    <source>
        <dbReference type="PROSITE" id="PS51272"/>
    </source>
</evidence>
<feature type="domain" description="SLH" evidence="2">
    <location>
        <begin position="1101"/>
        <end position="1160"/>
    </location>
</feature>
<keyword evidence="4" id="KW-1185">Reference proteome</keyword>
<protein>
    <submittedName>
        <fullName evidence="3">S-layer homology domain-containing protein</fullName>
    </submittedName>
</protein>
<evidence type="ECO:0000256" key="1">
    <source>
        <dbReference type="SAM" id="SignalP"/>
    </source>
</evidence>
<dbReference type="RefSeq" id="WP_185141653.1">
    <property type="nucleotide sequence ID" value="NZ_JACJVP010000007.1"/>
</dbReference>
<proteinExistence type="predicted"/>
<organism evidence="3 4">
    <name type="scientific">Cohnella nanjingensis</name>
    <dbReference type="NCBI Taxonomy" id="1387779"/>
    <lineage>
        <taxon>Bacteria</taxon>
        <taxon>Bacillati</taxon>
        <taxon>Bacillota</taxon>
        <taxon>Bacilli</taxon>
        <taxon>Bacillales</taxon>
        <taxon>Paenibacillaceae</taxon>
        <taxon>Cohnella</taxon>
    </lineage>
</organism>
<keyword evidence="1" id="KW-0732">Signal</keyword>
<feature type="domain" description="SLH" evidence="2">
    <location>
        <begin position="1165"/>
        <end position="1219"/>
    </location>
</feature>
<feature type="signal peptide" evidence="1">
    <location>
        <begin position="1"/>
        <end position="32"/>
    </location>
</feature>
<gene>
    <name evidence="3" type="ORF">H7C19_05865</name>
</gene>
<feature type="domain" description="SLH" evidence="2">
    <location>
        <begin position="1037"/>
        <end position="1100"/>
    </location>
</feature>
<dbReference type="Proteomes" id="UP000547209">
    <property type="component" value="Unassembled WGS sequence"/>
</dbReference>
<dbReference type="AlphaFoldDB" id="A0A7X0VF36"/>
<accession>A0A7X0VF36</accession>
<reference evidence="3 4" key="1">
    <citation type="submission" date="2020-08" db="EMBL/GenBank/DDBJ databases">
        <title>Cohnella phylogeny.</title>
        <authorList>
            <person name="Dunlap C."/>
        </authorList>
    </citation>
    <scope>NUCLEOTIDE SEQUENCE [LARGE SCALE GENOMIC DNA]</scope>
    <source>
        <strain evidence="3 4">DSM 28246</strain>
    </source>
</reference>
<dbReference type="InterPro" id="IPR001119">
    <property type="entry name" value="SLH_dom"/>
</dbReference>
<dbReference type="Pfam" id="PF00395">
    <property type="entry name" value="SLH"/>
    <property type="match status" value="3"/>
</dbReference>
<evidence type="ECO:0000313" key="4">
    <source>
        <dbReference type="Proteomes" id="UP000547209"/>
    </source>
</evidence>
<sequence length="1219" mass="128060">MNNKFNPKRLLALLLAAFLVLPAFQQAGQASAAEASSSGALSGAAISHYDYFSDVYPNLNDLAHVFKTLTYEDLVHVLDSDGTYAILFGGASIASTQANIGYINEVAKAYGVKTVYNFDTKLDGATLDIADSANRFANVYTDLVNKYLTERDPSGAVVAPSPAADVKDASLLFVYNKNHKNGGNSEPILASLRSDGDESDYLTDGSPDAGKIDAFKADVLGVLQAASSYDSVDAYDFIAPAFNANVLHNTTGQPPIFDGSDRNLVFEHVTYHELTKLLASQGNYAILFGGSWCPNTQAAIKFINEYAKKYNVDKVYMWDPRLDAGVDVSKPAGYDTHENDRLMVRDTRNAYARLYVDLVNTYLTNIQTQYLKTSNNVNYPGPNGEPVVANKLQVPYFFIYNKDNKDENGKAAPIFGHVELMYGWKTIQPGAVNANNQPYLYNETYKAALDSVLSRLESVPTGLTGLAPTGADSGDGRIVGVNGRPLEYKLAGASTYLPANGASITGLVYGTYDVRYVSKPGYQGPVAVGGVHAEVAYPAGQSIQVVVPAPIFDQAPPTGLSGIAPTTPANDDGQITGTTTDLEYKFEDDDIFLPATAPSITGLVYGTYQVRVAAKPGYRASPIVEVVIPAYGELGQDAPTGLSGIAPSAPDAADGQIIGVTEGQEYKLASAKDYIPVTGTAITGLTPGSYLVRFAAKPGYSQSPAVEVVVPAYENLDQAAPTGLTGIAPTSAANNDGQITGTSDGQEFKLHGDSIYRPATVPAIRGLAAGTYHVRFAAKLGYNASPDAEVVVPAYVSPGVPGGPSGPSTPTPPPTPMPPPIPVDPADPTKAIIGTTVASKTDAATGVTTAAITAAAVQDLLSSAKTAEASGKTVVIAFKVEPDAASKSVELLIPRSAFGGLAADTKAELKFDYGKLGALVFDAKSVAGIQSASNAGDIIVKIAVSELTEEGKQALGDRPVYDFNVFAGDSAVASFGGGRVSVSLPYTLKAGEDPQAVVVYHINEAGELITLRGGYHAATGTVDFATTHFSEYIIGHNAVPFADVAAGTWYKDAVSYLAARSITTGTDETHYSPNATVTRGQFIVLLLKAYGIAPDEQPSDNFADAGNAYYTKYLAAAKRLGITEGLGDNKYQPDSQVTRQELFTLLYRALGTLGELPAAKSNVGLSGFSDAGSIAGYAQDAFQSLVDGGIVTGSGGKLNPKDVSTRAQVAQVLYNLLSK</sequence>
<evidence type="ECO:0000313" key="3">
    <source>
        <dbReference type="EMBL" id="MBB6670209.1"/>
    </source>
</evidence>
<comment type="caution">
    <text evidence="3">The sequence shown here is derived from an EMBL/GenBank/DDBJ whole genome shotgun (WGS) entry which is preliminary data.</text>
</comment>
<dbReference type="Gene3D" id="3.40.30.10">
    <property type="entry name" value="Glutaredoxin"/>
    <property type="match status" value="1"/>
</dbReference>
<feature type="chain" id="PRO_5031347882" evidence="1">
    <location>
        <begin position="33"/>
        <end position="1219"/>
    </location>
</feature>
<dbReference type="PROSITE" id="PS51272">
    <property type="entry name" value="SLH"/>
    <property type="match status" value="3"/>
</dbReference>
<dbReference type="EMBL" id="JACJVP010000007">
    <property type="protein sequence ID" value="MBB6670209.1"/>
    <property type="molecule type" value="Genomic_DNA"/>
</dbReference>